<evidence type="ECO:0000313" key="5">
    <source>
        <dbReference type="EMBL" id="QPV64710.1"/>
    </source>
</evidence>
<dbReference type="Gene3D" id="3.40.50.150">
    <property type="entry name" value="Vaccinia Virus protein VP39"/>
    <property type="match status" value="1"/>
</dbReference>
<dbReference type="RefSeq" id="WP_198063473.1">
    <property type="nucleotide sequence ID" value="NZ_CP065856.1"/>
</dbReference>
<proteinExistence type="predicted"/>
<protein>
    <submittedName>
        <fullName evidence="5">Methyltransferase domain-containing protein</fullName>
    </submittedName>
</protein>
<dbReference type="GO" id="GO:0032259">
    <property type="term" value="P:methylation"/>
    <property type="evidence" value="ECO:0007669"/>
    <property type="project" value="UniProtKB-KW"/>
</dbReference>
<evidence type="ECO:0000256" key="2">
    <source>
        <dbReference type="ARBA" id="ARBA00022679"/>
    </source>
</evidence>
<dbReference type="AlphaFoldDB" id="A0A7U3WAR5"/>
<gene>
    <name evidence="5" type="ORF">I7X12_08935</name>
</gene>
<evidence type="ECO:0000256" key="3">
    <source>
        <dbReference type="ARBA" id="ARBA00022691"/>
    </source>
</evidence>
<reference evidence="5 6" key="1">
    <citation type="submission" date="2020-12" db="EMBL/GenBank/DDBJ databases">
        <title>Halosimplex halophilum sp. nov. and Halosimplex salinum sp. nov., two new members of the genus Halosimplex.</title>
        <authorList>
            <person name="Cui H.L."/>
        </authorList>
    </citation>
    <scope>NUCLEOTIDE SEQUENCE [LARGE SCALE GENOMIC DNA]</scope>
    <source>
        <strain evidence="5 6">YGH94</strain>
    </source>
</reference>
<feature type="domain" description="Methyltransferase" evidence="4">
    <location>
        <begin position="46"/>
        <end position="144"/>
    </location>
</feature>
<keyword evidence="3" id="KW-0949">S-adenosyl-L-methionine</keyword>
<dbReference type="PANTHER" id="PTHR43464:SF19">
    <property type="entry name" value="UBIQUINONE BIOSYNTHESIS O-METHYLTRANSFERASE, MITOCHONDRIAL"/>
    <property type="match status" value="1"/>
</dbReference>
<dbReference type="OrthoDB" id="1018at2157"/>
<keyword evidence="6" id="KW-1185">Reference proteome</keyword>
<dbReference type="GeneID" id="60588614"/>
<evidence type="ECO:0000259" key="4">
    <source>
        <dbReference type="Pfam" id="PF13649"/>
    </source>
</evidence>
<dbReference type="EMBL" id="CP065856">
    <property type="protein sequence ID" value="QPV64710.1"/>
    <property type="molecule type" value="Genomic_DNA"/>
</dbReference>
<keyword evidence="1 5" id="KW-0489">Methyltransferase</keyword>
<dbReference type="InterPro" id="IPR029063">
    <property type="entry name" value="SAM-dependent_MTases_sf"/>
</dbReference>
<dbReference type="CDD" id="cd02440">
    <property type="entry name" value="AdoMet_MTases"/>
    <property type="match status" value="1"/>
</dbReference>
<dbReference type="GO" id="GO:0008168">
    <property type="term" value="F:methyltransferase activity"/>
    <property type="evidence" value="ECO:0007669"/>
    <property type="project" value="UniProtKB-KW"/>
</dbReference>
<dbReference type="SUPFAM" id="SSF53335">
    <property type="entry name" value="S-adenosyl-L-methionine-dependent methyltransferases"/>
    <property type="match status" value="1"/>
</dbReference>
<name>A0A7U3WAR5_9EURY</name>
<evidence type="ECO:0000256" key="1">
    <source>
        <dbReference type="ARBA" id="ARBA00022603"/>
    </source>
</evidence>
<organism evidence="5 6">
    <name type="scientific">Halosimplex litoreum</name>
    <dbReference type="NCBI Taxonomy" id="1198301"/>
    <lineage>
        <taxon>Archaea</taxon>
        <taxon>Methanobacteriati</taxon>
        <taxon>Methanobacteriota</taxon>
        <taxon>Stenosarchaea group</taxon>
        <taxon>Halobacteria</taxon>
        <taxon>Halobacteriales</taxon>
        <taxon>Haloarculaceae</taxon>
        <taxon>Halosimplex</taxon>
    </lineage>
</organism>
<keyword evidence="2 5" id="KW-0808">Transferase</keyword>
<dbReference type="PANTHER" id="PTHR43464">
    <property type="entry name" value="METHYLTRANSFERASE"/>
    <property type="match status" value="1"/>
</dbReference>
<dbReference type="Pfam" id="PF13649">
    <property type="entry name" value="Methyltransf_25"/>
    <property type="match status" value="1"/>
</dbReference>
<dbReference type="InterPro" id="IPR041698">
    <property type="entry name" value="Methyltransf_25"/>
</dbReference>
<dbReference type="KEGG" id="hlt:I7X12_08935"/>
<accession>A0A7U3WAR5</accession>
<dbReference type="Proteomes" id="UP000595001">
    <property type="component" value="Chromosome"/>
</dbReference>
<sequence length="277" mass="30647">MDDPETYYDDHDQAEWDRLTSSLHGRLEWEGTVERLDDELPESGRVLDAGGGAGRYAVWLAERGYDVTLVDPSEGQRDLAREKVAERGLDERVSVAPGDVRELDFDPGAFDATLCLGGPLSHVLDADERTTAARELKRVTADGGPVFVSVMGRLNWLVLYLVSGTEHLTRADELAETGDYDRAFVDRLDYESMFTETHFFRADEFEGLLAEAGLDVQRLVGLEGLASVLSAGPLRDRADELSEDRLAGIRRLVDELRDDRTVADMSAHMLAVCRASG</sequence>
<evidence type="ECO:0000313" key="6">
    <source>
        <dbReference type="Proteomes" id="UP000595001"/>
    </source>
</evidence>